<dbReference type="InterPro" id="IPR026341">
    <property type="entry name" value="T9SS_type_B"/>
</dbReference>
<evidence type="ECO:0000313" key="8">
    <source>
        <dbReference type="Proteomes" id="UP000707206"/>
    </source>
</evidence>
<gene>
    <name evidence="7" type="ORF">FK220_002910</name>
</gene>
<dbReference type="Pfam" id="PF13585">
    <property type="entry name" value="CHU_C"/>
    <property type="match status" value="1"/>
</dbReference>
<organism evidence="7 8">
    <name type="scientific">Pelagihabitans pacificus</name>
    <dbReference type="NCBI Taxonomy" id="2696054"/>
    <lineage>
        <taxon>Bacteria</taxon>
        <taxon>Pseudomonadati</taxon>
        <taxon>Bacteroidota</taxon>
        <taxon>Flavobacteriia</taxon>
        <taxon>Flavobacteriales</taxon>
        <taxon>Flavobacteriaceae</taxon>
        <taxon>Pelagihabitans</taxon>
    </lineage>
</organism>
<dbReference type="NCBIfam" id="TIGR04131">
    <property type="entry name" value="Bac_Flav_CTERM"/>
    <property type="match status" value="1"/>
</dbReference>
<comment type="caution">
    <text evidence="7">The sequence shown here is derived from an EMBL/GenBank/DDBJ whole genome shotgun (WGS) entry which is preliminary data.</text>
</comment>
<evidence type="ECO:0000256" key="5">
    <source>
        <dbReference type="SAM" id="SignalP"/>
    </source>
</evidence>
<dbReference type="InterPro" id="IPR051848">
    <property type="entry name" value="PGIP"/>
</dbReference>
<evidence type="ECO:0000313" key="7">
    <source>
        <dbReference type="EMBL" id="NHF58277.1"/>
    </source>
</evidence>
<sequence length="676" mass="73245">MCKIKLFWLLVLSVGGLLFAQTDRDALMALYNATDGPNWLRNDNWGSMMPLDTWYGITTDAAGNVVDINLYDYVTPGGIFTGGGNNLNGTLPDELGDLPFLEGLAISGNPNLTGPLPDAIGNLGNLTQIFISNNALSGPIPETFGNLTNLMDARMGRNLFSGEIPGTFSNLINLERLILNSNQLGGTIPMFFGSLGNLDVLDLGENQFTGNIPPELGNLTALGWLDLGGNQLTGGIPNSLGNITGMDVFDVSDNQLTGTLPASLNQWTMLTIVDIANNSFEGDIPSFFFTGFAGTPSLYIDNNFFEFGDFEDEFAYYSSPSLTVFSDNPQGPVDDIQNVSICPGQEITLTTTVSGNANSYEWFFDGTPIPDSDTPNLVLSNPQNSDSGEYTCRVSSAIVTDLVLERNPITLNVDAGGGPTANPVDDLYACDTNSDGFAEFQIDLASIDAQVLGNQTGYPVSYFDEMGNPLALPNPYTSVTEGEQIITVRVGDDIGCSDETTFRLITVPVVPADQLPDASECNYTLPELSANNFYYTEPGGQGELLASGTIITNTQILYVYTETVVGNLVCFDENNFTVTVDPNNCQEIEPTTLPRFFTPNNDGNNDIWNISALTGSDIKVTIFNRFGQLLKQLDPNITEGWDGRYNGTELPSSDYWYRYTDPESGKTIKGHFTLKR</sequence>
<evidence type="ECO:0000256" key="3">
    <source>
        <dbReference type="ARBA" id="ARBA00022737"/>
    </source>
</evidence>
<feature type="domain" description="Ig-like" evidence="6">
    <location>
        <begin position="320"/>
        <end position="410"/>
    </location>
</feature>
<evidence type="ECO:0000256" key="2">
    <source>
        <dbReference type="ARBA" id="ARBA00022729"/>
    </source>
</evidence>
<dbReference type="FunFam" id="3.80.10.10:FF:000383">
    <property type="entry name" value="Leucine-rich repeat receptor protein kinase EMS1"/>
    <property type="match status" value="2"/>
</dbReference>
<dbReference type="Pfam" id="PF13855">
    <property type="entry name" value="LRR_8"/>
    <property type="match status" value="1"/>
</dbReference>
<dbReference type="SMART" id="SM00409">
    <property type="entry name" value="IG"/>
    <property type="match status" value="1"/>
</dbReference>
<keyword evidence="8" id="KW-1185">Reference proteome</keyword>
<dbReference type="EMBL" id="VIKU02000001">
    <property type="protein sequence ID" value="NHF58277.1"/>
    <property type="molecule type" value="Genomic_DNA"/>
</dbReference>
<accession>A0A967E4D6</accession>
<dbReference type="Proteomes" id="UP000707206">
    <property type="component" value="Unassembled WGS sequence"/>
</dbReference>
<evidence type="ECO:0000256" key="1">
    <source>
        <dbReference type="ARBA" id="ARBA00004196"/>
    </source>
</evidence>
<evidence type="ECO:0000256" key="4">
    <source>
        <dbReference type="ARBA" id="ARBA00023157"/>
    </source>
</evidence>
<dbReference type="CDD" id="cd00096">
    <property type="entry name" value="Ig"/>
    <property type="match status" value="1"/>
</dbReference>
<dbReference type="InterPro" id="IPR032675">
    <property type="entry name" value="LRR_dom_sf"/>
</dbReference>
<feature type="chain" id="PRO_5037086242" evidence="5">
    <location>
        <begin position="21"/>
        <end position="676"/>
    </location>
</feature>
<dbReference type="PANTHER" id="PTHR48059">
    <property type="entry name" value="POLYGALACTURONASE INHIBITOR 1"/>
    <property type="match status" value="1"/>
</dbReference>
<keyword evidence="2 5" id="KW-0732">Signal</keyword>
<name>A0A967E4D6_9FLAO</name>
<dbReference type="InterPro" id="IPR013783">
    <property type="entry name" value="Ig-like_fold"/>
</dbReference>
<keyword evidence="4" id="KW-1015">Disulfide bond</keyword>
<comment type="subcellular location">
    <subcellularLocation>
        <location evidence="1">Cell envelope</location>
    </subcellularLocation>
</comment>
<dbReference type="PROSITE" id="PS50835">
    <property type="entry name" value="IG_LIKE"/>
    <property type="match status" value="1"/>
</dbReference>
<dbReference type="InterPro" id="IPR007110">
    <property type="entry name" value="Ig-like_dom"/>
</dbReference>
<dbReference type="AlphaFoldDB" id="A0A967E4D6"/>
<dbReference type="SUPFAM" id="SSF48726">
    <property type="entry name" value="Immunoglobulin"/>
    <property type="match status" value="1"/>
</dbReference>
<evidence type="ECO:0000259" key="6">
    <source>
        <dbReference type="PROSITE" id="PS50835"/>
    </source>
</evidence>
<dbReference type="RefSeq" id="WP_152572774.1">
    <property type="nucleotide sequence ID" value="NZ_VIKU02000001.1"/>
</dbReference>
<proteinExistence type="predicted"/>
<dbReference type="InterPro" id="IPR036179">
    <property type="entry name" value="Ig-like_dom_sf"/>
</dbReference>
<dbReference type="SUPFAM" id="SSF52058">
    <property type="entry name" value="L domain-like"/>
    <property type="match status" value="1"/>
</dbReference>
<reference evidence="7" key="1">
    <citation type="submission" date="2019-07" db="EMBL/GenBank/DDBJ databases">
        <authorList>
            <person name="De-Chao Zhang Q."/>
        </authorList>
    </citation>
    <scope>NUCLEOTIDE SEQUENCE</scope>
    <source>
        <strain evidence="7">TP-CH-4</strain>
    </source>
</reference>
<dbReference type="PANTHER" id="PTHR48059:SF23">
    <property type="entry name" value="LEUCINE-RICH REPEAT-CONTAINING N-TERMINAL PLANT-TYPE DOMAIN-CONTAINING PROTEIN"/>
    <property type="match status" value="1"/>
</dbReference>
<dbReference type="Gene3D" id="2.60.40.10">
    <property type="entry name" value="Immunoglobulins"/>
    <property type="match status" value="1"/>
</dbReference>
<keyword evidence="3" id="KW-0677">Repeat</keyword>
<reference evidence="7" key="2">
    <citation type="submission" date="2020-03" db="EMBL/GenBank/DDBJ databases">
        <title>Flavobacteriaceae bacterium strain TP-CH-4, a member of the family Flavobacteriaceae isolated from a deep-sea seamount.</title>
        <authorList>
            <person name="Zhang D.-C."/>
        </authorList>
    </citation>
    <scope>NUCLEOTIDE SEQUENCE</scope>
    <source>
        <strain evidence="7">TP-CH-4</strain>
    </source>
</reference>
<dbReference type="Gene3D" id="3.80.10.10">
    <property type="entry name" value="Ribonuclease Inhibitor"/>
    <property type="match status" value="1"/>
</dbReference>
<dbReference type="Pfam" id="PF00560">
    <property type="entry name" value="LRR_1"/>
    <property type="match status" value="1"/>
</dbReference>
<dbReference type="Pfam" id="PF13927">
    <property type="entry name" value="Ig_3"/>
    <property type="match status" value="1"/>
</dbReference>
<feature type="signal peptide" evidence="5">
    <location>
        <begin position="1"/>
        <end position="20"/>
    </location>
</feature>
<dbReference type="GO" id="GO:0030313">
    <property type="term" value="C:cell envelope"/>
    <property type="evidence" value="ECO:0007669"/>
    <property type="project" value="UniProtKB-SubCell"/>
</dbReference>
<dbReference type="InterPro" id="IPR001611">
    <property type="entry name" value="Leu-rich_rpt"/>
</dbReference>
<protein>
    <submittedName>
        <fullName evidence="7">T9SS type B sorting domain-containing protein</fullName>
    </submittedName>
</protein>
<dbReference type="InterPro" id="IPR003599">
    <property type="entry name" value="Ig_sub"/>
</dbReference>